<evidence type="ECO:0000313" key="3">
    <source>
        <dbReference type="Proteomes" id="UP001147148"/>
    </source>
</evidence>
<dbReference type="PROSITE" id="PS51257">
    <property type="entry name" value="PROKAR_LIPOPROTEIN"/>
    <property type="match status" value="1"/>
</dbReference>
<evidence type="ECO:0008006" key="4">
    <source>
        <dbReference type="Google" id="ProtNLM"/>
    </source>
</evidence>
<dbReference type="EMBL" id="JAPDSH010000005">
    <property type="protein sequence ID" value="MDF0480195.1"/>
    <property type="molecule type" value="Genomic_DNA"/>
</dbReference>
<feature type="compositionally biased region" description="Basic and acidic residues" evidence="1">
    <location>
        <begin position="49"/>
        <end position="76"/>
    </location>
</feature>
<proteinExistence type="predicted"/>
<feature type="compositionally biased region" description="Basic and acidic residues" evidence="1">
    <location>
        <begin position="25"/>
        <end position="42"/>
    </location>
</feature>
<sequence length="280" mass="31580">MKRHIKLMGLLAMGVSLTACGTKEVKSNKEIKKTETETRVKQTLEQSESIEKSEKVAKSKSKEETQESTVDSKELEATSSDTKSLTKEQVMQWVRAVVDVNVKPDSEMANYKLRFEEMGNGDGLTYVAVGPPEGVQIDNTLAIYRLNGEGKLQQAQGLGPMAEWKTISEEFMDTSKIEVIKREAKKEKVDTKSLTNDQAIDWVKHYLVQNGATIEELNEEVGFKADMVDGYLQVSEYHQNTPFGSRTLSYIYRINAEGELEEGSIYNSDDWHVISTEYID</sequence>
<reference evidence="2" key="1">
    <citation type="submission" date="2022-10" db="EMBL/GenBank/DDBJ databases">
        <title>Vagococcus sp. isolated from poultry meat.</title>
        <authorList>
            <person name="Johansson P."/>
            <person name="Bjorkroth J."/>
        </authorList>
    </citation>
    <scope>NUCLEOTIDE SEQUENCE</scope>
    <source>
        <strain evidence="2">PNs007</strain>
    </source>
</reference>
<name>A0ABT5X2J1_9ENTE</name>
<dbReference type="Proteomes" id="UP001147148">
    <property type="component" value="Unassembled WGS sequence"/>
</dbReference>
<comment type="caution">
    <text evidence="2">The sequence shown here is derived from an EMBL/GenBank/DDBJ whole genome shotgun (WGS) entry which is preliminary data.</text>
</comment>
<gene>
    <name evidence="2" type="ORF">OL233_07800</name>
</gene>
<accession>A0ABT5X2J1</accession>
<evidence type="ECO:0000313" key="2">
    <source>
        <dbReference type="EMBL" id="MDF0480195.1"/>
    </source>
</evidence>
<keyword evidence="3" id="KW-1185">Reference proteome</keyword>
<organism evidence="2 3">
    <name type="scientific">Vagococcus proximus</name>
    <dbReference type="NCBI Taxonomy" id="2991417"/>
    <lineage>
        <taxon>Bacteria</taxon>
        <taxon>Bacillati</taxon>
        <taxon>Bacillota</taxon>
        <taxon>Bacilli</taxon>
        <taxon>Lactobacillales</taxon>
        <taxon>Enterococcaceae</taxon>
        <taxon>Vagococcus</taxon>
    </lineage>
</organism>
<feature type="region of interest" description="Disordered" evidence="1">
    <location>
        <begin position="25"/>
        <end position="84"/>
    </location>
</feature>
<protein>
    <recommendedName>
        <fullName evidence="4">Lipoprotein</fullName>
    </recommendedName>
</protein>
<dbReference type="RefSeq" id="WP_275471773.1">
    <property type="nucleotide sequence ID" value="NZ_JAPDSH010000005.1"/>
</dbReference>
<evidence type="ECO:0000256" key="1">
    <source>
        <dbReference type="SAM" id="MobiDB-lite"/>
    </source>
</evidence>